<keyword evidence="3" id="KW-1185">Reference proteome</keyword>
<dbReference type="OMA" id="KTRGRHM"/>
<organism evidence="2 3">
    <name type="scientific">Trametes pubescens</name>
    <name type="common">White-rot fungus</name>
    <dbReference type="NCBI Taxonomy" id="154538"/>
    <lineage>
        <taxon>Eukaryota</taxon>
        <taxon>Fungi</taxon>
        <taxon>Dikarya</taxon>
        <taxon>Basidiomycota</taxon>
        <taxon>Agaricomycotina</taxon>
        <taxon>Agaricomycetes</taxon>
        <taxon>Polyporales</taxon>
        <taxon>Polyporaceae</taxon>
        <taxon>Trametes</taxon>
    </lineage>
</organism>
<dbReference type="AlphaFoldDB" id="A0A1M2VJW6"/>
<feature type="compositionally biased region" description="Basic and acidic residues" evidence="1">
    <location>
        <begin position="90"/>
        <end position="99"/>
    </location>
</feature>
<feature type="compositionally biased region" description="Acidic residues" evidence="1">
    <location>
        <begin position="270"/>
        <end position="284"/>
    </location>
</feature>
<dbReference type="OrthoDB" id="3262817at2759"/>
<feature type="compositionally biased region" description="Acidic residues" evidence="1">
    <location>
        <begin position="248"/>
        <end position="261"/>
    </location>
</feature>
<accession>A0A1M2VJW6</accession>
<proteinExistence type="predicted"/>
<reference evidence="2 3" key="1">
    <citation type="submission" date="2016-10" db="EMBL/GenBank/DDBJ databases">
        <title>Genome sequence of the basidiomycete white-rot fungus Trametes pubescens.</title>
        <authorList>
            <person name="Makela M.R."/>
            <person name="Granchi Z."/>
            <person name="Peng M."/>
            <person name="De Vries R.P."/>
            <person name="Grigoriev I."/>
            <person name="Riley R."/>
            <person name="Hilden K."/>
        </authorList>
    </citation>
    <scope>NUCLEOTIDE SEQUENCE [LARGE SCALE GENOMIC DNA]</scope>
    <source>
        <strain evidence="2 3">FBCC735</strain>
    </source>
</reference>
<sequence>MVHNMFALDAFAYMCAVTYPGWSLENWLREQGYCADAQQCTRDVFNIAGDVVFETRDLPAAGSAETPVRIHSTAWEGISPVLHSVEVHSADAQRQEPIHSEAASGSVRRLSSQKRVAGPSAYSSRAHSVAASSAVVERQSTAARKTPLAASRSLNDATATNSISITKGYKTLTAKTVLSPPGPTILVRPPLPKVAVPAPVKAPSPAKPPAHAQKAPAWTDEDEEEEELRILSPTKKRVNRPRVLSDYGLEEPEEPEEQSEEETTKLVTHEEEEEEEYDELEDAEYISAAPPAAKTPSSSRAPVISAAMSGSGSSTRGGGSRPLVQLDAMPSPSRVPERAPSPQVKMEKGLAKPAPPSQESAPSQSQGKSDESFVIMIEYNDDPESRSLFKTRGRHMVSKVLMQACRTFGLEDYYSSARLVLLIEVEGEGDGEPTVYRSVCNRNESMAQAGAEPDARFVVEIVDGEENACKLPLD</sequence>
<dbReference type="EMBL" id="MNAD01001100">
    <property type="protein sequence ID" value="OJT07921.1"/>
    <property type="molecule type" value="Genomic_DNA"/>
</dbReference>
<evidence type="ECO:0000256" key="1">
    <source>
        <dbReference type="SAM" id="MobiDB-lite"/>
    </source>
</evidence>
<feature type="region of interest" description="Disordered" evidence="1">
    <location>
        <begin position="198"/>
        <end position="370"/>
    </location>
</feature>
<protein>
    <submittedName>
        <fullName evidence="2">Uncharacterized protein</fullName>
    </submittedName>
</protein>
<feature type="compositionally biased region" description="Low complexity" evidence="1">
    <location>
        <begin position="120"/>
        <end position="136"/>
    </location>
</feature>
<gene>
    <name evidence="2" type="ORF">TRAPUB_1200</name>
</gene>
<evidence type="ECO:0000313" key="3">
    <source>
        <dbReference type="Proteomes" id="UP000184267"/>
    </source>
</evidence>
<dbReference type="STRING" id="154538.A0A1M2VJW6"/>
<feature type="region of interest" description="Disordered" evidence="1">
    <location>
        <begin position="90"/>
        <end position="154"/>
    </location>
</feature>
<feature type="compositionally biased region" description="Low complexity" evidence="1">
    <location>
        <begin position="287"/>
        <end position="302"/>
    </location>
</feature>
<name>A0A1M2VJW6_TRAPU</name>
<comment type="caution">
    <text evidence="2">The sequence shown here is derived from an EMBL/GenBank/DDBJ whole genome shotgun (WGS) entry which is preliminary data.</text>
</comment>
<dbReference type="Proteomes" id="UP000184267">
    <property type="component" value="Unassembled WGS sequence"/>
</dbReference>
<feature type="compositionally biased region" description="Low complexity" evidence="1">
    <location>
        <begin position="357"/>
        <end position="366"/>
    </location>
</feature>
<evidence type="ECO:0000313" key="2">
    <source>
        <dbReference type="EMBL" id="OJT07921.1"/>
    </source>
</evidence>